<dbReference type="InterPro" id="IPR006665">
    <property type="entry name" value="OmpA-like"/>
</dbReference>
<reference evidence="6" key="1">
    <citation type="journal article" date="2019" name="Int. J. Syst. Evol. Microbiol.">
        <title>The Global Catalogue of Microorganisms (GCM) 10K type strain sequencing project: providing services to taxonomists for standard genome sequencing and annotation.</title>
        <authorList>
            <consortium name="The Broad Institute Genomics Platform"/>
            <consortium name="The Broad Institute Genome Sequencing Center for Infectious Disease"/>
            <person name="Wu L."/>
            <person name="Ma J."/>
        </authorList>
    </citation>
    <scope>NUCLEOTIDE SEQUENCE [LARGE SCALE GENOMIC DNA]</scope>
    <source>
        <strain evidence="6">CGMCC 1.12922</strain>
    </source>
</reference>
<protein>
    <submittedName>
        <fullName evidence="5">OmpA family protein</fullName>
    </submittedName>
</protein>
<gene>
    <name evidence="5" type="ORF">GCM10011358_02790</name>
</gene>
<dbReference type="InterPro" id="IPR050811">
    <property type="entry name" value="Phosphate_ABC_transporter"/>
</dbReference>
<proteinExistence type="predicted"/>
<comment type="caution">
    <text evidence="5">The sequence shown here is derived from an EMBL/GenBank/DDBJ whole genome shotgun (WGS) entry which is preliminary data.</text>
</comment>
<dbReference type="Gene3D" id="3.30.1330.60">
    <property type="entry name" value="OmpA-like domain"/>
    <property type="match status" value="1"/>
</dbReference>
<evidence type="ECO:0000259" key="4">
    <source>
        <dbReference type="PROSITE" id="PS51123"/>
    </source>
</evidence>
<dbReference type="RefSeq" id="WP_188525820.1">
    <property type="nucleotide sequence ID" value="NZ_BMGI01000001.1"/>
</dbReference>
<dbReference type="EMBL" id="BMGI01000001">
    <property type="protein sequence ID" value="GGD21751.1"/>
    <property type="molecule type" value="Genomic_DNA"/>
</dbReference>
<accession>A0ABQ1QB59</accession>
<dbReference type="Proteomes" id="UP000617355">
    <property type="component" value="Unassembled WGS sequence"/>
</dbReference>
<keyword evidence="2" id="KW-0472">Membrane</keyword>
<name>A0ABQ1QB59_9RHOB</name>
<keyword evidence="6" id="KW-1185">Reference proteome</keyword>
<keyword evidence="1 3" id="KW-0732">Signal</keyword>
<feature type="domain" description="OmpA-like" evidence="4">
    <location>
        <begin position="396"/>
        <end position="519"/>
    </location>
</feature>
<dbReference type="PANTHER" id="PTHR30570">
    <property type="entry name" value="PERIPLASMIC PHOSPHATE BINDING COMPONENT OF PHOSPHATE ABC TRANSPORTER"/>
    <property type="match status" value="1"/>
</dbReference>
<dbReference type="Pfam" id="PF12849">
    <property type="entry name" value="PBP_like_2"/>
    <property type="match status" value="1"/>
</dbReference>
<organism evidence="5 6">
    <name type="scientific">Sinisalibacter lacisalsi</name>
    <dbReference type="NCBI Taxonomy" id="1526570"/>
    <lineage>
        <taxon>Bacteria</taxon>
        <taxon>Pseudomonadati</taxon>
        <taxon>Pseudomonadota</taxon>
        <taxon>Alphaproteobacteria</taxon>
        <taxon>Rhodobacterales</taxon>
        <taxon>Roseobacteraceae</taxon>
        <taxon>Sinisalibacter</taxon>
    </lineage>
</organism>
<sequence>MAILRAAILAALLLFPALSPAIADDVTLTSRDGALEISGTLLGFDGEFYRVDTEFGILTVDGSGVNCVGPGCPMLGAYKARFTISGARSMGEVLIPAMIEGFALNTGYALARETLPGTGLLYRLYDESGGTEAAEITVRLTSSAEGFADLLGEQADIVVSLREVSSQERALVRDAGLGDLRGLRQFRVIARDALVPIVAPGNPVRRLTLQQLADIFAGRITRWSELGGEEAPITLHLTDPDGDIAQLFIARVIASNEVGLSPDLRLHGTVRGLVDAISEDPFGIGISTFSQSGLADVVTLTGACGYEVAATSESIKAGDYPLTTPMYLYLPGRRLPKLARDFLGYMRTGSAQLVTRRVGFVDQTFTEIPISEQGARLGNAIRSAGPEVSLDELQRMMALFNGKRRVTLTFRFLGGSTVLDVPSRANLALLAAALEAGAYDGRRLTFVGFSDGEGTAEINRDLSQRRAEAVMSAVLGETEVFDRSRVALAADGFGEALPMACDDTGWGRRVNRRVEIWVD</sequence>
<dbReference type="SUPFAM" id="SSF53850">
    <property type="entry name" value="Periplasmic binding protein-like II"/>
    <property type="match status" value="1"/>
</dbReference>
<dbReference type="InterPro" id="IPR024370">
    <property type="entry name" value="PBP_domain"/>
</dbReference>
<dbReference type="InterPro" id="IPR036737">
    <property type="entry name" value="OmpA-like_sf"/>
</dbReference>
<dbReference type="SUPFAM" id="SSF103088">
    <property type="entry name" value="OmpA-like"/>
    <property type="match status" value="1"/>
</dbReference>
<dbReference type="PROSITE" id="PS51123">
    <property type="entry name" value="OMPA_2"/>
    <property type="match status" value="1"/>
</dbReference>
<dbReference type="Gene3D" id="3.40.190.10">
    <property type="entry name" value="Periplasmic binding protein-like II"/>
    <property type="match status" value="2"/>
</dbReference>
<dbReference type="Pfam" id="PF00691">
    <property type="entry name" value="OmpA"/>
    <property type="match status" value="1"/>
</dbReference>
<feature type="signal peptide" evidence="3">
    <location>
        <begin position="1"/>
        <end position="23"/>
    </location>
</feature>
<dbReference type="PANTHER" id="PTHR30570:SF1">
    <property type="entry name" value="PHOSPHATE-BINDING PROTEIN PSTS"/>
    <property type="match status" value="1"/>
</dbReference>
<evidence type="ECO:0000313" key="5">
    <source>
        <dbReference type="EMBL" id="GGD21751.1"/>
    </source>
</evidence>
<evidence type="ECO:0000256" key="1">
    <source>
        <dbReference type="ARBA" id="ARBA00022729"/>
    </source>
</evidence>
<evidence type="ECO:0000313" key="6">
    <source>
        <dbReference type="Proteomes" id="UP000617355"/>
    </source>
</evidence>
<evidence type="ECO:0000256" key="3">
    <source>
        <dbReference type="SAM" id="SignalP"/>
    </source>
</evidence>
<dbReference type="CDD" id="cd07185">
    <property type="entry name" value="OmpA_C-like"/>
    <property type="match status" value="1"/>
</dbReference>
<feature type="chain" id="PRO_5046927633" evidence="3">
    <location>
        <begin position="24"/>
        <end position="519"/>
    </location>
</feature>
<evidence type="ECO:0000256" key="2">
    <source>
        <dbReference type="PROSITE-ProRule" id="PRU00473"/>
    </source>
</evidence>